<sequence length="33" mass="3552">MATDTGKGATMPEVDYVILCDYARIENGVAFIS</sequence>
<dbReference type="EMBL" id="UINC01042954">
    <property type="protein sequence ID" value="SVB46288.1"/>
    <property type="molecule type" value="Genomic_DNA"/>
</dbReference>
<gene>
    <name evidence="1" type="ORF">METZ01_LOCUS199142</name>
</gene>
<feature type="non-terminal residue" evidence="1">
    <location>
        <position position="33"/>
    </location>
</feature>
<name>A0A382E6G4_9ZZZZ</name>
<accession>A0A382E6G4</accession>
<proteinExistence type="predicted"/>
<protein>
    <submittedName>
        <fullName evidence="1">Uncharacterized protein</fullName>
    </submittedName>
</protein>
<organism evidence="1">
    <name type="scientific">marine metagenome</name>
    <dbReference type="NCBI Taxonomy" id="408172"/>
    <lineage>
        <taxon>unclassified sequences</taxon>
        <taxon>metagenomes</taxon>
        <taxon>ecological metagenomes</taxon>
    </lineage>
</organism>
<evidence type="ECO:0000313" key="1">
    <source>
        <dbReference type="EMBL" id="SVB46288.1"/>
    </source>
</evidence>
<reference evidence="1" key="1">
    <citation type="submission" date="2018-05" db="EMBL/GenBank/DDBJ databases">
        <authorList>
            <person name="Lanie J.A."/>
            <person name="Ng W.-L."/>
            <person name="Kazmierczak K.M."/>
            <person name="Andrzejewski T.M."/>
            <person name="Davidsen T.M."/>
            <person name="Wayne K.J."/>
            <person name="Tettelin H."/>
            <person name="Glass J.I."/>
            <person name="Rusch D."/>
            <person name="Podicherti R."/>
            <person name="Tsui H.-C.T."/>
            <person name="Winkler M.E."/>
        </authorList>
    </citation>
    <scope>NUCLEOTIDE SEQUENCE</scope>
</reference>
<dbReference type="AlphaFoldDB" id="A0A382E6G4"/>